<dbReference type="SMART" id="SM00421">
    <property type="entry name" value="HTH_LUXR"/>
    <property type="match status" value="1"/>
</dbReference>
<keyword evidence="3" id="KW-0804">Transcription</keyword>
<dbReference type="InterPro" id="IPR000792">
    <property type="entry name" value="Tscrpt_reg_LuxR_C"/>
</dbReference>
<dbReference type="PROSITE" id="PS00622">
    <property type="entry name" value="HTH_LUXR_1"/>
    <property type="match status" value="1"/>
</dbReference>
<keyword evidence="6" id="KW-1185">Reference proteome</keyword>
<dbReference type="Proteomes" id="UP000320811">
    <property type="component" value="Unassembled WGS sequence"/>
</dbReference>
<dbReference type="InterPro" id="IPR016032">
    <property type="entry name" value="Sig_transdc_resp-reg_C-effctor"/>
</dbReference>
<dbReference type="PROSITE" id="PS50043">
    <property type="entry name" value="HTH_LUXR_2"/>
    <property type="match status" value="1"/>
</dbReference>
<keyword evidence="1" id="KW-0805">Transcription regulation</keyword>
<dbReference type="InterPro" id="IPR036388">
    <property type="entry name" value="WH-like_DNA-bd_sf"/>
</dbReference>
<protein>
    <submittedName>
        <fullName evidence="5">Regulatory LuxR family protein</fullName>
    </submittedName>
</protein>
<dbReference type="Pfam" id="PF00196">
    <property type="entry name" value="GerE"/>
    <property type="match status" value="1"/>
</dbReference>
<dbReference type="Gene3D" id="1.10.10.10">
    <property type="entry name" value="Winged helix-like DNA-binding domain superfamily/Winged helix DNA-binding domain"/>
    <property type="match status" value="1"/>
</dbReference>
<sequence length="255" mass="28611">MNNIHTALNDTLLSQTFNDEQQPGLQLATGRFIAQMYAKLENAISVLSDLSANTSYIYNGGIAAGLGLPVTGDVTEINSIWEEDIFSRIHPDDLLQKYALELQFFQLLKSVAVAERGDYQVQSTIRMKNGEEQYAAVQHRIFYILSAGNGSIWLALCLYSHCYPPGNIERYQGMIVNTRTGQLITPDKEQCNDLLSHREKEILRLIKNGRSSKEIAGKLSISINTVHRHRQNILEKLKVSNSLEACRVAEIMGLI</sequence>
<reference evidence="5 6" key="1">
    <citation type="submission" date="2019-06" db="EMBL/GenBank/DDBJ databases">
        <title>Sorghum-associated microbial communities from plants grown in Nebraska, USA.</title>
        <authorList>
            <person name="Schachtman D."/>
        </authorList>
    </citation>
    <scope>NUCLEOTIDE SEQUENCE [LARGE SCALE GENOMIC DNA]</scope>
    <source>
        <strain evidence="5 6">1209</strain>
    </source>
</reference>
<dbReference type="EMBL" id="VIWO01000007">
    <property type="protein sequence ID" value="TWF37320.1"/>
    <property type="molecule type" value="Genomic_DNA"/>
</dbReference>
<dbReference type="SUPFAM" id="SSF46894">
    <property type="entry name" value="C-terminal effector domain of the bipartite response regulators"/>
    <property type="match status" value="1"/>
</dbReference>
<dbReference type="OrthoDB" id="965844at2"/>
<gene>
    <name evidence="5" type="ORF">FHW36_107247</name>
</gene>
<name>A0A561PGX7_9BACT</name>
<dbReference type="PRINTS" id="PR00038">
    <property type="entry name" value="HTHLUXR"/>
</dbReference>
<evidence type="ECO:0000313" key="5">
    <source>
        <dbReference type="EMBL" id="TWF37320.1"/>
    </source>
</evidence>
<evidence type="ECO:0000256" key="1">
    <source>
        <dbReference type="ARBA" id="ARBA00023015"/>
    </source>
</evidence>
<dbReference type="PANTHER" id="PTHR44688:SF16">
    <property type="entry name" value="DNA-BINDING TRANSCRIPTIONAL ACTIVATOR DEVR_DOSR"/>
    <property type="match status" value="1"/>
</dbReference>
<keyword evidence="2" id="KW-0238">DNA-binding</keyword>
<proteinExistence type="predicted"/>
<dbReference type="GO" id="GO:0003677">
    <property type="term" value="F:DNA binding"/>
    <property type="evidence" value="ECO:0007669"/>
    <property type="project" value="UniProtKB-KW"/>
</dbReference>
<evidence type="ECO:0000313" key="6">
    <source>
        <dbReference type="Proteomes" id="UP000320811"/>
    </source>
</evidence>
<dbReference type="CDD" id="cd06170">
    <property type="entry name" value="LuxR_C_like"/>
    <property type="match status" value="1"/>
</dbReference>
<accession>A0A561PGX7</accession>
<dbReference type="RefSeq" id="WP_145672335.1">
    <property type="nucleotide sequence ID" value="NZ_VIWO01000007.1"/>
</dbReference>
<dbReference type="Gene3D" id="3.30.450.20">
    <property type="entry name" value="PAS domain"/>
    <property type="match status" value="1"/>
</dbReference>
<evidence type="ECO:0000256" key="3">
    <source>
        <dbReference type="ARBA" id="ARBA00023163"/>
    </source>
</evidence>
<evidence type="ECO:0000256" key="2">
    <source>
        <dbReference type="ARBA" id="ARBA00023125"/>
    </source>
</evidence>
<comment type="caution">
    <text evidence="5">The sequence shown here is derived from an EMBL/GenBank/DDBJ whole genome shotgun (WGS) entry which is preliminary data.</text>
</comment>
<feature type="domain" description="HTH luxR-type" evidence="4">
    <location>
        <begin position="188"/>
        <end position="253"/>
    </location>
</feature>
<dbReference type="AlphaFoldDB" id="A0A561PGX7"/>
<dbReference type="PANTHER" id="PTHR44688">
    <property type="entry name" value="DNA-BINDING TRANSCRIPTIONAL ACTIVATOR DEVR_DOSR"/>
    <property type="match status" value="1"/>
</dbReference>
<evidence type="ECO:0000259" key="4">
    <source>
        <dbReference type="PROSITE" id="PS50043"/>
    </source>
</evidence>
<dbReference type="GO" id="GO:0006355">
    <property type="term" value="P:regulation of DNA-templated transcription"/>
    <property type="evidence" value="ECO:0007669"/>
    <property type="project" value="InterPro"/>
</dbReference>
<organism evidence="5 6">
    <name type="scientific">Chitinophaga polysaccharea</name>
    <dbReference type="NCBI Taxonomy" id="1293035"/>
    <lineage>
        <taxon>Bacteria</taxon>
        <taxon>Pseudomonadati</taxon>
        <taxon>Bacteroidota</taxon>
        <taxon>Chitinophagia</taxon>
        <taxon>Chitinophagales</taxon>
        <taxon>Chitinophagaceae</taxon>
        <taxon>Chitinophaga</taxon>
    </lineage>
</organism>